<dbReference type="InterPro" id="IPR013766">
    <property type="entry name" value="Thioredoxin_domain"/>
</dbReference>
<dbReference type="RefSeq" id="WP_117368303.1">
    <property type="nucleotide sequence ID" value="NZ_CP027033.1"/>
</dbReference>
<dbReference type="CDD" id="cd02947">
    <property type="entry name" value="TRX_family"/>
    <property type="match status" value="1"/>
</dbReference>
<keyword evidence="3" id="KW-1185">Reference proteome</keyword>
<gene>
    <name evidence="2" type="ORF">AArcMg_1587</name>
</gene>
<proteinExistence type="predicted"/>
<evidence type="ECO:0000259" key="1">
    <source>
        <dbReference type="Pfam" id="PF00085"/>
    </source>
</evidence>
<evidence type="ECO:0000313" key="2">
    <source>
        <dbReference type="EMBL" id="AXR81599.1"/>
    </source>
</evidence>
<dbReference type="Gene3D" id="3.40.30.10">
    <property type="entry name" value="Glutaredoxin"/>
    <property type="match status" value="1"/>
</dbReference>
<reference evidence="3" key="1">
    <citation type="submission" date="2018-02" db="EMBL/GenBank/DDBJ databases">
        <title>Phenotypic and genomic properties of facultatively anaerobic sulfur-reducing natronoarchaea from hypersaline soda lakes.</title>
        <authorList>
            <person name="Sorokin D.Y."/>
            <person name="Kublanov I.V."/>
            <person name="Roman P."/>
            <person name="Sinninghe Damste J.S."/>
            <person name="Golyshin P.N."/>
            <person name="Rojo D."/>
            <person name="Ciordia S."/>
            <person name="Mena M.D.C."/>
            <person name="Ferrer M."/>
            <person name="Messina E."/>
            <person name="Smedile F."/>
            <person name="La Spada G."/>
            <person name="La Cono V."/>
            <person name="Yakimov M.M."/>
        </authorList>
    </citation>
    <scope>NUCLEOTIDE SEQUENCE [LARGE SCALE GENOMIC DNA]</scope>
    <source>
        <strain evidence="3">AArc-Mg</strain>
    </source>
</reference>
<dbReference type="GeneID" id="37642070"/>
<dbReference type="Pfam" id="PF00085">
    <property type="entry name" value="Thioredoxin"/>
    <property type="match status" value="1"/>
</dbReference>
<evidence type="ECO:0000313" key="3">
    <source>
        <dbReference type="Proteomes" id="UP000258613"/>
    </source>
</evidence>
<dbReference type="Proteomes" id="UP000258613">
    <property type="component" value="Chromosome"/>
</dbReference>
<dbReference type="InterPro" id="IPR036249">
    <property type="entry name" value="Thioredoxin-like_sf"/>
</dbReference>
<dbReference type="EMBL" id="CP027033">
    <property type="protein sequence ID" value="AXR81599.1"/>
    <property type="molecule type" value="Genomic_DNA"/>
</dbReference>
<dbReference type="AlphaFoldDB" id="A0A346PQ04"/>
<name>A0A346PQ04_9EURY</name>
<dbReference type="SUPFAM" id="SSF52833">
    <property type="entry name" value="Thioredoxin-like"/>
    <property type="match status" value="1"/>
</dbReference>
<protein>
    <submittedName>
        <fullName evidence="2">Thioredoxin</fullName>
    </submittedName>
</protein>
<feature type="domain" description="Thioredoxin" evidence="1">
    <location>
        <begin position="15"/>
        <end position="106"/>
    </location>
</feature>
<organism evidence="2 3">
    <name type="scientific">Natrarchaeobaculum sulfurireducens</name>
    <dbReference type="NCBI Taxonomy" id="2044521"/>
    <lineage>
        <taxon>Archaea</taxon>
        <taxon>Methanobacteriati</taxon>
        <taxon>Methanobacteriota</taxon>
        <taxon>Stenosarchaea group</taxon>
        <taxon>Halobacteria</taxon>
        <taxon>Halobacteriales</taxon>
        <taxon>Natrialbaceae</taxon>
        <taxon>Natrarchaeobaculum</taxon>
    </lineage>
</organism>
<sequence>MGNLTARPVRLEDEADLDAFVEGNDVALVELHTSGCPKCQAMEPVLGNVARSTGVPVGTANPADDHAFVDRFVTSSVPALFLYRGGEQIAHVAAGFLGGEEVVDFIAEHVPDAVDD</sequence>
<dbReference type="OrthoDB" id="35385at2157"/>
<accession>A0A346PQ04</accession>
<dbReference type="KEGG" id="nag:AArcMg_1587"/>